<dbReference type="EMBL" id="JAFICZ010000001">
    <property type="protein sequence ID" value="MBP1294252.1"/>
    <property type="molecule type" value="Genomic_DNA"/>
</dbReference>
<evidence type="ECO:0000313" key="2">
    <source>
        <dbReference type="Proteomes" id="UP000673383"/>
    </source>
</evidence>
<organism evidence="1 2">
    <name type="scientific">Bradyrhizobium elkanii</name>
    <dbReference type="NCBI Taxonomy" id="29448"/>
    <lineage>
        <taxon>Bacteria</taxon>
        <taxon>Pseudomonadati</taxon>
        <taxon>Pseudomonadota</taxon>
        <taxon>Alphaproteobacteria</taxon>
        <taxon>Hyphomicrobiales</taxon>
        <taxon>Nitrobacteraceae</taxon>
        <taxon>Bradyrhizobium</taxon>
    </lineage>
</organism>
<accession>A0A8I1Y7L6</accession>
<sequence length="32" mass="3695">MSSAYLVQILLPKETDKGEPVSQKWFEKLLES</sequence>
<reference evidence="1" key="1">
    <citation type="submission" date="2021-02" db="EMBL/GenBank/DDBJ databases">
        <title>Genomic Encyclopedia of Type Strains, Phase IV (KMG-V): Genome sequencing to study the core and pangenomes of soil and plant-associated prokaryotes.</title>
        <authorList>
            <person name="Whitman W."/>
        </authorList>
    </citation>
    <scope>NUCLEOTIDE SEQUENCE</scope>
    <source>
        <strain evidence="1">USDA 406</strain>
    </source>
</reference>
<gene>
    <name evidence="1" type="ORF">JOH49_004005</name>
</gene>
<comment type="caution">
    <text evidence="1">The sequence shown here is derived from an EMBL/GenBank/DDBJ whole genome shotgun (WGS) entry which is preliminary data.</text>
</comment>
<dbReference type="Proteomes" id="UP000673383">
    <property type="component" value="Unassembled WGS sequence"/>
</dbReference>
<proteinExistence type="predicted"/>
<name>A0A8I1Y7L6_BRAEL</name>
<dbReference type="AlphaFoldDB" id="A0A8I1Y7L6"/>
<protein>
    <submittedName>
        <fullName evidence="1">Uncharacterized protein</fullName>
    </submittedName>
</protein>
<evidence type="ECO:0000313" key="1">
    <source>
        <dbReference type="EMBL" id="MBP1294252.1"/>
    </source>
</evidence>